<reference evidence="1 2" key="1">
    <citation type="journal article" date="2021" name="bioRxiv">
        <title>Chromosome-scale and haplotype-resolved genome assembly of a tetraploid potato cultivar.</title>
        <authorList>
            <person name="Sun H."/>
            <person name="Jiao W.-B."/>
            <person name="Krause K."/>
            <person name="Campoy J.A."/>
            <person name="Goel M."/>
            <person name="Folz-Donahue K."/>
            <person name="Kukat C."/>
            <person name="Huettel B."/>
            <person name="Schneeberger K."/>
        </authorList>
    </citation>
    <scope>NUCLEOTIDE SEQUENCE [LARGE SCALE GENOMIC DNA]</scope>
    <source>
        <strain evidence="1">SolTubOtavaFocal</strain>
        <tissue evidence="1">Leaves</tissue>
    </source>
</reference>
<keyword evidence="2" id="KW-1185">Reference proteome</keyword>
<protein>
    <submittedName>
        <fullName evidence="1">Uncharacterized protein</fullName>
    </submittedName>
</protein>
<dbReference type="Proteomes" id="UP000826656">
    <property type="component" value="Unassembled WGS sequence"/>
</dbReference>
<evidence type="ECO:0000313" key="2">
    <source>
        <dbReference type="Proteomes" id="UP000826656"/>
    </source>
</evidence>
<organism evidence="1 2">
    <name type="scientific">Solanum tuberosum</name>
    <name type="common">Potato</name>
    <dbReference type="NCBI Taxonomy" id="4113"/>
    <lineage>
        <taxon>Eukaryota</taxon>
        <taxon>Viridiplantae</taxon>
        <taxon>Streptophyta</taxon>
        <taxon>Embryophyta</taxon>
        <taxon>Tracheophyta</taxon>
        <taxon>Spermatophyta</taxon>
        <taxon>Magnoliopsida</taxon>
        <taxon>eudicotyledons</taxon>
        <taxon>Gunneridae</taxon>
        <taxon>Pentapetalae</taxon>
        <taxon>asterids</taxon>
        <taxon>lamiids</taxon>
        <taxon>Solanales</taxon>
        <taxon>Solanaceae</taxon>
        <taxon>Solanoideae</taxon>
        <taxon>Solaneae</taxon>
        <taxon>Solanum</taxon>
    </lineage>
</organism>
<gene>
    <name evidence="1" type="ORF">KY290_008563</name>
</gene>
<name>A0ABQ7WBF5_SOLTU</name>
<dbReference type="EMBL" id="JAIVGD010000003">
    <property type="protein sequence ID" value="KAH0777152.1"/>
    <property type="molecule type" value="Genomic_DNA"/>
</dbReference>
<evidence type="ECO:0000313" key="1">
    <source>
        <dbReference type="EMBL" id="KAH0777152.1"/>
    </source>
</evidence>
<comment type="caution">
    <text evidence="1">The sequence shown here is derived from an EMBL/GenBank/DDBJ whole genome shotgun (WGS) entry which is preliminary data.</text>
</comment>
<proteinExistence type="predicted"/>
<sequence>MALQQIDKGSKKCNLDHFLNQRTLEIMRFPSFSVHYSTSSDTSELAETQGICTLINQQNRFPSLALSSVSETEKLTVSKFSGTHFYLHAFNSDDTQDTKDINRVEEFIPTPIATQISFKAYGNLARQDQFDIPDSIFN</sequence>
<accession>A0ABQ7WBF5</accession>